<dbReference type="EMBL" id="NQWI01000036">
    <property type="protein sequence ID" value="PDW03212.1"/>
    <property type="molecule type" value="Genomic_DNA"/>
</dbReference>
<dbReference type="PANTHER" id="PTHR31302:SF31">
    <property type="entry name" value="PHOSPHODIESTERASE YAEI"/>
    <property type="match status" value="1"/>
</dbReference>
<feature type="domain" description="Calcineurin-like phosphoesterase" evidence="4">
    <location>
        <begin position="94"/>
        <end position="256"/>
    </location>
</feature>
<evidence type="ECO:0000313" key="6">
    <source>
        <dbReference type="Proteomes" id="UP000220527"/>
    </source>
</evidence>
<keyword evidence="6" id="KW-1185">Reference proteome</keyword>
<comment type="caution">
    <text evidence="5">The sequence shown here is derived from an EMBL/GenBank/DDBJ whole genome shotgun (WGS) entry which is preliminary data.</text>
</comment>
<dbReference type="Gene3D" id="3.60.21.10">
    <property type="match status" value="1"/>
</dbReference>
<dbReference type="Pfam" id="PF00149">
    <property type="entry name" value="Metallophos"/>
    <property type="match status" value="1"/>
</dbReference>
<keyword evidence="2" id="KW-0378">Hydrolase</keyword>
<reference evidence="6" key="1">
    <citation type="submission" date="2017-08" db="EMBL/GenBank/DDBJ databases">
        <authorList>
            <person name="Grouzdev D.S."/>
            <person name="Gaisin V.A."/>
            <person name="Rysina M.S."/>
            <person name="Gorlenko V.M."/>
        </authorList>
    </citation>
    <scope>NUCLEOTIDE SEQUENCE [LARGE SCALE GENOMIC DNA]</scope>
    <source>
        <strain evidence="6">Kir15-3F</strain>
    </source>
</reference>
<dbReference type="GO" id="GO:0016020">
    <property type="term" value="C:membrane"/>
    <property type="evidence" value="ECO:0007669"/>
    <property type="project" value="GOC"/>
</dbReference>
<evidence type="ECO:0000256" key="2">
    <source>
        <dbReference type="ARBA" id="ARBA00022801"/>
    </source>
</evidence>
<name>A0A2A6RJM6_9CHLR</name>
<dbReference type="GO" id="GO:0008758">
    <property type="term" value="F:UDP-2,3-diacylglucosamine hydrolase activity"/>
    <property type="evidence" value="ECO:0007669"/>
    <property type="project" value="TreeGrafter"/>
</dbReference>
<organism evidence="5 6">
    <name type="scientific">Candidatus Viridilinea mediisalina</name>
    <dbReference type="NCBI Taxonomy" id="2024553"/>
    <lineage>
        <taxon>Bacteria</taxon>
        <taxon>Bacillati</taxon>
        <taxon>Chloroflexota</taxon>
        <taxon>Chloroflexia</taxon>
        <taxon>Chloroflexales</taxon>
        <taxon>Chloroflexineae</taxon>
        <taxon>Oscillochloridaceae</taxon>
        <taxon>Candidatus Viridilinea</taxon>
    </lineage>
</organism>
<dbReference type="InterPro" id="IPR051158">
    <property type="entry name" value="Metallophosphoesterase_sf"/>
</dbReference>
<accession>A0A2A6RJM6</accession>
<evidence type="ECO:0000256" key="1">
    <source>
        <dbReference type="ARBA" id="ARBA00022723"/>
    </source>
</evidence>
<dbReference type="OrthoDB" id="9780884at2"/>
<dbReference type="SUPFAM" id="SSF56300">
    <property type="entry name" value="Metallo-dependent phosphatases"/>
    <property type="match status" value="1"/>
</dbReference>
<dbReference type="CDD" id="cd07385">
    <property type="entry name" value="MPP_YkuE_C"/>
    <property type="match status" value="1"/>
</dbReference>
<sequence>MTTTERKLKRRRKGFRLDPTPGKVRYSQRWLLAAAVGGLLASVGVAKGGMPAAAAFGAACGIGLAYAFFHEPRQPRFVELTLHIPDLPPALEGLRIGQISDMHLGMRYTLENSLWAARQMALQRPDLLVLTGDFVSYEHAIPQLPVVLRELPTAPLGCFAVPGNHDYWEGIETIQQTLGAAGIRLLINEYQLLKVDDAELLVVGLDDLWDGTPDLHAALAGAPRDPFRLLLAHCPDYADEASRHGIQLQFSGHTHGGHLHLPGLGAFCLPRHGWRYALGHFQVGPMQLYVSRGIGGMPLRFGCPPEATIFTLRSCS</sequence>
<dbReference type="InterPro" id="IPR004843">
    <property type="entry name" value="Calcineurin-like_PHP"/>
</dbReference>
<dbReference type="GO" id="GO:0046872">
    <property type="term" value="F:metal ion binding"/>
    <property type="evidence" value="ECO:0007669"/>
    <property type="project" value="UniProtKB-KW"/>
</dbReference>
<dbReference type="AlphaFoldDB" id="A0A2A6RJM6"/>
<evidence type="ECO:0000256" key="3">
    <source>
        <dbReference type="SAM" id="Phobius"/>
    </source>
</evidence>
<evidence type="ECO:0000259" key="4">
    <source>
        <dbReference type="Pfam" id="PF00149"/>
    </source>
</evidence>
<dbReference type="Proteomes" id="UP000220527">
    <property type="component" value="Unassembled WGS sequence"/>
</dbReference>
<keyword evidence="1" id="KW-0479">Metal-binding</keyword>
<gene>
    <name evidence="5" type="ORF">CJ255_09830</name>
</gene>
<keyword evidence="3" id="KW-1133">Transmembrane helix</keyword>
<protein>
    <recommendedName>
        <fullName evidence="4">Calcineurin-like phosphoesterase domain-containing protein</fullName>
    </recommendedName>
</protein>
<feature type="transmembrane region" description="Helical" evidence="3">
    <location>
        <begin position="30"/>
        <end position="46"/>
    </location>
</feature>
<dbReference type="InterPro" id="IPR029052">
    <property type="entry name" value="Metallo-depent_PP-like"/>
</dbReference>
<dbReference type="RefSeq" id="WP_097643932.1">
    <property type="nucleotide sequence ID" value="NZ_NQWI01000036.1"/>
</dbReference>
<keyword evidence="3" id="KW-0472">Membrane</keyword>
<dbReference type="PANTHER" id="PTHR31302">
    <property type="entry name" value="TRANSMEMBRANE PROTEIN WITH METALLOPHOSPHOESTERASE DOMAIN-RELATED"/>
    <property type="match status" value="1"/>
</dbReference>
<keyword evidence="3" id="KW-0812">Transmembrane</keyword>
<proteinExistence type="predicted"/>
<evidence type="ECO:0000313" key="5">
    <source>
        <dbReference type="EMBL" id="PDW03212.1"/>
    </source>
</evidence>
<dbReference type="GO" id="GO:0009245">
    <property type="term" value="P:lipid A biosynthetic process"/>
    <property type="evidence" value="ECO:0007669"/>
    <property type="project" value="TreeGrafter"/>
</dbReference>